<comment type="caution">
    <text evidence="2">The sequence shown here is derived from an EMBL/GenBank/DDBJ whole genome shotgun (WGS) entry which is preliminary data.</text>
</comment>
<protein>
    <submittedName>
        <fullName evidence="2">Class I SAM-dependent methyltransferase</fullName>
    </submittedName>
</protein>
<feature type="domain" description="Methyltransferase" evidence="1">
    <location>
        <begin position="54"/>
        <end position="144"/>
    </location>
</feature>
<dbReference type="Gene3D" id="3.40.50.150">
    <property type="entry name" value="Vaccinia Virus protein VP39"/>
    <property type="match status" value="1"/>
</dbReference>
<keyword evidence="2" id="KW-0808">Transferase</keyword>
<dbReference type="CDD" id="cd02440">
    <property type="entry name" value="AdoMet_MTases"/>
    <property type="match status" value="1"/>
</dbReference>
<keyword evidence="3" id="KW-1185">Reference proteome</keyword>
<dbReference type="Pfam" id="PF13649">
    <property type="entry name" value="Methyltransf_25"/>
    <property type="match status" value="1"/>
</dbReference>
<keyword evidence="2" id="KW-0489">Methyltransferase</keyword>
<organism evidence="2 3">
    <name type="scientific">Streptomyces klenkii</name>
    <dbReference type="NCBI Taxonomy" id="1420899"/>
    <lineage>
        <taxon>Bacteria</taxon>
        <taxon>Bacillati</taxon>
        <taxon>Actinomycetota</taxon>
        <taxon>Actinomycetes</taxon>
        <taxon>Kitasatosporales</taxon>
        <taxon>Streptomycetaceae</taxon>
        <taxon>Streptomyces</taxon>
    </lineage>
</organism>
<dbReference type="AlphaFoldDB" id="A0A3B0BAB7"/>
<name>A0A3B0BAB7_9ACTN</name>
<dbReference type="GO" id="GO:0032259">
    <property type="term" value="P:methylation"/>
    <property type="evidence" value="ECO:0007669"/>
    <property type="project" value="UniProtKB-KW"/>
</dbReference>
<sequence length="218" mass="23270">MPEPGFLTTTRAFYDAVAADYADRYRDELDGSPLGRAMLGAFADLVHAAGGGPVSDIGCGEGRVTAHLSRLGLSVSGIDLSPGMLALARKSHPHLSFTEGSMLSLDLPDASLAGVVAWYSVIHTPQERLPEVFAEFHRVLAPGGHLLLAFQVGDVPLHVARPFGHDVALDFRRRQPDRIAGMLRDAGLVVHARTIHEPGADETPQAYLLVRRPAADAG</sequence>
<evidence type="ECO:0000259" key="1">
    <source>
        <dbReference type="Pfam" id="PF13649"/>
    </source>
</evidence>
<dbReference type="Proteomes" id="UP000270343">
    <property type="component" value="Unassembled WGS sequence"/>
</dbReference>
<gene>
    <name evidence="2" type="ORF">D7231_23220</name>
</gene>
<proteinExistence type="predicted"/>
<dbReference type="PANTHER" id="PTHR42912">
    <property type="entry name" value="METHYLTRANSFERASE"/>
    <property type="match status" value="1"/>
</dbReference>
<dbReference type="InterPro" id="IPR041698">
    <property type="entry name" value="Methyltransf_25"/>
</dbReference>
<dbReference type="InterPro" id="IPR050508">
    <property type="entry name" value="Methyltransf_Superfamily"/>
</dbReference>
<dbReference type="GO" id="GO:0008168">
    <property type="term" value="F:methyltransferase activity"/>
    <property type="evidence" value="ECO:0007669"/>
    <property type="project" value="UniProtKB-KW"/>
</dbReference>
<evidence type="ECO:0000313" key="3">
    <source>
        <dbReference type="Proteomes" id="UP000270343"/>
    </source>
</evidence>
<dbReference type="PANTHER" id="PTHR42912:SF80">
    <property type="entry name" value="METHYLTRANSFERASE DOMAIN-CONTAINING PROTEIN"/>
    <property type="match status" value="1"/>
</dbReference>
<evidence type="ECO:0000313" key="2">
    <source>
        <dbReference type="EMBL" id="RKN70030.1"/>
    </source>
</evidence>
<dbReference type="EMBL" id="RBAM01000009">
    <property type="protein sequence ID" value="RKN70030.1"/>
    <property type="molecule type" value="Genomic_DNA"/>
</dbReference>
<accession>A0A3B0BAB7</accession>
<dbReference type="OrthoDB" id="9805171at2"/>
<reference evidence="2 3" key="1">
    <citation type="journal article" date="2015" name="Antonie Van Leeuwenhoek">
        <title>Streptomyces klenkii sp. nov., isolated from deep marine sediment.</title>
        <authorList>
            <person name="Veyisoglu A."/>
            <person name="Sahin N."/>
        </authorList>
    </citation>
    <scope>NUCLEOTIDE SEQUENCE [LARGE SCALE GENOMIC DNA]</scope>
    <source>
        <strain evidence="2 3">KCTC 29202</strain>
    </source>
</reference>
<dbReference type="InterPro" id="IPR029063">
    <property type="entry name" value="SAM-dependent_MTases_sf"/>
</dbReference>
<dbReference type="SUPFAM" id="SSF53335">
    <property type="entry name" value="S-adenosyl-L-methionine-dependent methyltransferases"/>
    <property type="match status" value="1"/>
</dbReference>